<dbReference type="EC" id="2.7.7.48" evidence="1"/>
<dbReference type="AlphaFoldDB" id="A0A819VGU9"/>
<keyword evidence="1" id="KW-0808">Transferase</keyword>
<dbReference type="GO" id="GO:0030422">
    <property type="term" value="P:siRNA processing"/>
    <property type="evidence" value="ECO:0007669"/>
    <property type="project" value="TreeGrafter"/>
</dbReference>
<dbReference type="Proteomes" id="UP000663845">
    <property type="component" value="Unassembled WGS sequence"/>
</dbReference>
<keyword evidence="1" id="KW-0548">Nucleotidyltransferase</keyword>
<organism evidence="4 5">
    <name type="scientific">Adineta steineri</name>
    <dbReference type="NCBI Taxonomy" id="433720"/>
    <lineage>
        <taxon>Eukaryota</taxon>
        <taxon>Metazoa</taxon>
        <taxon>Spiralia</taxon>
        <taxon>Gnathifera</taxon>
        <taxon>Rotifera</taxon>
        <taxon>Eurotatoria</taxon>
        <taxon>Bdelloidea</taxon>
        <taxon>Adinetida</taxon>
        <taxon>Adinetidae</taxon>
        <taxon>Adineta</taxon>
    </lineage>
</organism>
<evidence type="ECO:0000313" key="4">
    <source>
        <dbReference type="EMBL" id="CAF4109421.1"/>
    </source>
</evidence>
<dbReference type="InterPro" id="IPR057596">
    <property type="entry name" value="RDRP_core"/>
</dbReference>
<dbReference type="GO" id="GO:0031380">
    <property type="term" value="C:nuclear RNA-directed RNA polymerase complex"/>
    <property type="evidence" value="ECO:0007669"/>
    <property type="project" value="TreeGrafter"/>
</dbReference>
<comment type="catalytic activity">
    <reaction evidence="1">
        <text>RNA(n) + a ribonucleoside 5'-triphosphate = RNA(n+1) + diphosphate</text>
        <dbReference type="Rhea" id="RHEA:21248"/>
        <dbReference type="Rhea" id="RHEA-COMP:14527"/>
        <dbReference type="Rhea" id="RHEA-COMP:17342"/>
        <dbReference type="ChEBI" id="CHEBI:33019"/>
        <dbReference type="ChEBI" id="CHEBI:61557"/>
        <dbReference type="ChEBI" id="CHEBI:140395"/>
        <dbReference type="EC" id="2.7.7.48"/>
    </reaction>
</comment>
<name>A0A819VGU9_9BILA</name>
<gene>
    <name evidence="3" type="ORF">JYZ213_LOCUS19388</name>
    <name evidence="4" type="ORF">OXD698_LOCUS35857</name>
</gene>
<comment type="similarity">
    <text evidence="1">Belongs to the RdRP family.</text>
</comment>
<dbReference type="EMBL" id="CAJNOG010000196">
    <property type="protein sequence ID" value="CAF1064188.1"/>
    <property type="molecule type" value="Genomic_DNA"/>
</dbReference>
<protein>
    <recommendedName>
        <fullName evidence="1">RNA-dependent RNA polymerase</fullName>
        <ecNumber evidence="1">2.7.7.48</ecNumber>
    </recommendedName>
</protein>
<dbReference type="GO" id="GO:0003723">
    <property type="term" value="F:RNA binding"/>
    <property type="evidence" value="ECO:0007669"/>
    <property type="project" value="UniProtKB-KW"/>
</dbReference>
<comment type="caution">
    <text evidence="4">The sequence shown here is derived from an EMBL/GenBank/DDBJ whole genome shotgun (WGS) entry which is preliminary data.</text>
</comment>
<dbReference type="InterPro" id="IPR007855">
    <property type="entry name" value="RDRP"/>
</dbReference>
<proteinExistence type="inferred from homology"/>
<reference evidence="4" key="1">
    <citation type="submission" date="2021-02" db="EMBL/GenBank/DDBJ databases">
        <authorList>
            <person name="Nowell W R."/>
        </authorList>
    </citation>
    <scope>NUCLEOTIDE SEQUENCE</scope>
</reference>
<dbReference type="EMBL" id="CAJOAZ010005688">
    <property type="protein sequence ID" value="CAF4109421.1"/>
    <property type="molecule type" value="Genomic_DNA"/>
</dbReference>
<evidence type="ECO:0000256" key="1">
    <source>
        <dbReference type="RuleBase" id="RU363098"/>
    </source>
</evidence>
<dbReference type="PANTHER" id="PTHR23079">
    <property type="entry name" value="RNA-DEPENDENT RNA POLYMERASE"/>
    <property type="match status" value="1"/>
</dbReference>
<sequence>MIKNLFEFLDLNVSKDQLLLQKILVLTAVDIPELHNLHDIIVFSTEGDRPDFHKIAGSDLDGDKYFVYWGIAFNLRKHVVPLLEYAAEKKIEHLTPIAPLDIIKYYLSTLGATSYGEIYNLHAVVVDRNYEQHPQRTCQKLAIKLAGMFASAIDSGRTGYVIEREYIEEIRQKYGHTYPVFVMKYGKKCYKSESILGILFRNAHDYYEYHNSLK</sequence>
<evidence type="ECO:0000259" key="2">
    <source>
        <dbReference type="Pfam" id="PF05183"/>
    </source>
</evidence>
<evidence type="ECO:0000313" key="5">
    <source>
        <dbReference type="Proteomes" id="UP000663844"/>
    </source>
</evidence>
<dbReference type="Proteomes" id="UP000663844">
    <property type="component" value="Unassembled WGS sequence"/>
</dbReference>
<dbReference type="Pfam" id="PF05183">
    <property type="entry name" value="RdRP"/>
    <property type="match status" value="1"/>
</dbReference>
<keyword evidence="1" id="KW-0696">RNA-directed RNA polymerase</keyword>
<dbReference type="PANTHER" id="PTHR23079:SF55">
    <property type="entry name" value="RNA-DIRECTED RNA POLYMERASE"/>
    <property type="match status" value="1"/>
</dbReference>
<accession>A0A819VGU9</accession>
<dbReference type="GO" id="GO:0003968">
    <property type="term" value="F:RNA-directed RNA polymerase activity"/>
    <property type="evidence" value="ECO:0007669"/>
    <property type="project" value="UniProtKB-KW"/>
</dbReference>
<feature type="domain" description="RDRP core" evidence="2">
    <location>
        <begin position="23"/>
        <end position="202"/>
    </location>
</feature>
<evidence type="ECO:0000313" key="3">
    <source>
        <dbReference type="EMBL" id="CAF1064188.1"/>
    </source>
</evidence>
<keyword evidence="1" id="KW-0694">RNA-binding</keyword>